<dbReference type="AlphaFoldDB" id="A0ABD2YZK3"/>
<keyword evidence="2 4" id="KW-0863">Zinc-finger</keyword>
<dbReference type="Gene3D" id="3.30.40.10">
    <property type="entry name" value="Zinc/RING finger domain, C3HC4 (zinc finger)"/>
    <property type="match status" value="1"/>
</dbReference>
<reference evidence="6 7" key="1">
    <citation type="submission" date="2024-11" db="EMBL/GenBank/DDBJ databases">
        <title>A near-complete genome assembly of Cinchona calisaya.</title>
        <authorList>
            <person name="Lian D.C."/>
            <person name="Zhao X.W."/>
            <person name="Wei L."/>
        </authorList>
    </citation>
    <scope>NUCLEOTIDE SEQUENCE [LARGE SCALE GENOMIC DNA]</scope>
    <source>
        <tissue evidence="6">Nenye</tissue>
    </source>
</reference>
<protein>
    <recommendedName>
        <fullName evidence="5">PHD-type domain-containing protein</fullName>
    </recommendedName>
</protein>
<sequence length="633" mass="71336">MIEIPGYQSLFISTSPINPFSTFSNISSLEKRHYLPKALQIPGDISKSGTSDIVNLGGHFDTNSNENGLGSIYEGILQGSHTTTTTCLPQHPNNFYLQSRTEYVAERKGVLGKGWRVEFKFCNKRLKTLVVLLPQMENRAHFYWRRKEDLWVTKASSITKSSSSLRASSSNVESVNSSQDVLPFQFEDFYLITAGVIDLRLSYYNVNQIWPVGYRSNCYDKVTGSLFVFEVRDEGDSGPVFMIMLIERTPLHLDADISSKEMGHQGLDPQKANIPLSDSYSKNVFTSIVLAKTHASLLKVLVHELLSKVVVYVDPNFDFGESKSRQGREKDAEYMASFMKLKIDIMPINDLTLPEIAWRFISAVLSMKGNLDSTYIACCESGKDFHCLQGDGGTLCGSLTGVVVFEADAFRAIISVLEDVSLEKPLQKSEKKEKIKSLKSMPDLIMKQCRIVLRTIDFRLAVGAYGESHKAFADDVREVFAFGLGCLVLRIFLYHVWHNIHTAYKERSDLIDLAETLSQQFEDLYEKEFLNLVQKTLVLANINSASNESENERDEMLAFVSESLLLKAPWEEGICKVCGMDKYDENILLCDSCDYEFHTYCLNPPLIIIPEGNWYFPACISGQSMSQSAPYSS</sequence>
<gene>
    <name evidence="6" type="ORF">ACH5RR_030678</name>
</gene>
<name>A0ABD2YZK3_9GENT</name>
<organism evidence="6 7">
    <name type="scientific">Cinchona calisaya</name>
    <dbReference type="NCBI Taxonomy" id="153742"/>
    <lineage>
        <taxon>Eukaryota</taxon>
        <taxon>Viridiplantae</taxon>
        <taxon>Streptophyta</taxon>
        <taxon>Embryophyta</taxon>
        <taxon>Tracheophyta</taxon>
        <taxon>Spermatophyta</taxon>
        <taxon>Magnoliopsida</taxon>
        <taxon>eudicotyledons</taxon>
        <taxon>Gunneridae</taxon>
        <taxon>Pentapetalae</taxon>
        <taxon>asterids</taxon>
        <taxon>lamiids</taxon>
        <taxon>Gentianales</taxon>
        <taxon>Rubiaceae</taxon>
        <taxon>Cinchonoideae</taxon>
        <taxon>Cinchoneae</taxon>
        <taxon>Cinchona</taxon>
    </lineage>
</organism>
<evidence type="ECO:0000256" key="3">
    <source>
        <dbReference type="ARBA" id="ARBA00022833"/>
    </source>
</evidence>
<dbReference type="InterPro" id="IPR001965">
    <property type="entry name" value="Znf_PHD"/>
</dbReference>
<evidence type="ECO:0000256" key="1">
    <source>
        <dbReference type="ARBA" id="ARBA00022723"/>
    </source>
</evidence>
<evidence type="ECO:0000259" key="5">
    <source>
        <dbReference type="PROSITE" id="PS50016"/>
    </source>
</evidence>
<evidence type="ECO:0000256" key="2">
    <source>
        <dbReference type="ARBA" id="ARBA00022771"/>
    </source>
</evidence>
<proteinExistence type="predicted"/>
<feature type="domain" description="PHD-type" evidence="5">
    <location>
        <begin position="572"/>
        <end position="622"/>
    </location>
</feature>
<keyword evidence="7" id="KW-1185">Reference proteome</keyword>
<comment type="caution">
    <text evidence="6">The sequence shown here is derived from an EMBL/GenBank/DDBJ whole genome shotgun (WGS) entry which is preliminary data.</text>
</comment>
<dbReference type="EMBL" id="JBJUIK010000012">
    <property type="protein sequence ID" value="KAL3511277.1"/>
    <property type="molecule type" value="Genomic_DNA"/>
</dbReference>
<accession>A0ABD2YZK3</accession>
<keyword evidence="3" id="KW-0862">Zinc</keyword>
<evidence type="ECO:0000313" key="6">
    <source>
        <dbReference type="EMBL" id="KAL3511277.1"/>
    </source>
</evidence>
<dbReference type="CDD" id="cd15519">
    <property type="entry name" value="PHD1_Lid2p_like"/>
    <property type="match status" value="1"/>
</dbReference>
<dbReference type="Proteomes" id="UP001630127">
    <property type="component" value="Unassembled WGS sequence"/>
</dbReference>
<dbReference type="SUPFAM" id="SSF57903">
    <property type="entry name" value="FYVE/PHD zinc finger"/>
    <property type="match status" value="1"/>
</dbReference>
<dbReference type="PANTHER" id="PTHR47162:SF10">
    <property type="entry name" value="METHYL-CPG-BINDING DOMAIN-CONTAINING PROTEIN 9 ISOFORM X1"/>
    <property type="match status" value="1"/>
</dbReference>
<dbReference type="GO" id="GO:0008270">
    <property type="term" value="F:zinc ion binding"/>
    <property type="evidence" value="ECO:0007669"/>
    <property type="project" value="UniProtKB-KW"/>
</dbReference>
<dbReference type="Pfam" id="PF00628">
    <property type="entry name" value="PHD"/>
    <property type="match status" value="1"/>
</dbReference>
<dbReference type="InterPro" id="IPR011011">
    <property type="entry name" value="Znf_FYVE_PHD"/>
</dbReference>
<dbReference type="InterPro" id="IPR019787">
    <property type="entry name" value="Znf_PHD-finger"/>
</dbReference>
<dbReference type="SMART" id="SM00249">
    <property type="entry name" value="PHD"/>
    <property type="match status" value="1"/>
</dbReference>
<dbReference type="PROSITE" id="PS50016">
    <property type="entry name" value="ZF_PHD_2"/>
    <property type="match status" value="1"/>
</dbReference>
<keyword evidence="1" id="KW-0479">Metal-binding</keyword>
<dbReference type="InterPro" id="IPR013083">
    <property type="entry name" value="Znf_RING/FYVE/PHD"/>
</dbReference>
<dbReference type="PANTHER" id="PTHR47162">
    <property type="entry name" value="OS02G0192300 PROTEIN"/>
    <property type="match status" value="1"/>
</dbReference>
<evidence type="ECO:0000256" key="4">
    <source>
        <dbReference type="PROSITE-ProRule" id="PRU00146"/>
    </source>
</evidence>
<evidence type="ECO:0000313" key="7">
    <source>
        <dbReference type="Proteomes" id="UP001630127"/>
    </source>
</evidence>